<evidence type="ECO:0000313" key="1">
    <source>
        <dbReference type="EMBL" id="KAH6894574.1"/>
    </source>
</evidence>
<reference evidence="1 2" key="1">
    <citation type="journal article" date="2021" name="Nat. Commun.">
        <title>Genetic determinants of endophytism in the Arabidopsis root mycobiome.</title>
        <authorList>
            <person name="Mesny F."/>
            <person name="Miyauchi S."/>
            <person name="Thiergart T."/>
            <person name="Pickel B."/>
            <person name="Atanasova L."/>
            <person name="Karlsson M."/>
            <person name="Huettel B."/>
            <person name="Barry K.W."/>
            <person name="Haridas S."/>
            <person name="Chen C."/>
            <person name="Bauer D."/>
            <person name="Andreopoulos W."/>
            <person name="Pangilinan J."/>
            <person name="LaButti K."/>
            <person name="Riley R."/>
            <person name="Lipzen A."/>
            <person name="Clum A."/>
            <person name="Drula E."/>
            <person name="Henrissat B."/>
            <person name="Kohler A."/>
            <person name="Grigoriev I.V."/>
            <person name="Martin F.M."/>
            <person name="Hacquard S."/>
        </authorList>
    </citation>
    <scope>NUCLEOTIDE SEQUENCE [LARGE SCALE GENOMIC DNA]</scope>
    <source>
        <strain evidence="1 2">MPI-CAGE-CH-0241</strain>
    </source>
</reference>
<comment type="caution">
    <text evidence="1">The sequence shown here is derived from an EMBL/GenBank/DDBJ whole genome shotgun (WGS) entry which is preliminary data.</text>
</comment>
<dbReference type="Proteomes" id="UP000777438">
    <property type="component" value="Unassembled WGS sequence"/>
</dbReference>
<dbReference type="AlphaFoldDB" id="A0A9P9AVP5"/>
<name>A0A9P9AVP5_9HYPO</name>
<keyword evidence="2" id="KW-1185">Reference proteome</keyword>
<feature type="non-terminal residue" evidence="1">
    <location>
        <position position="1"/>
    </location>
</feature>
<proteinExistence type="predicted"/>
<sequence>LKAHCLNRLRLRAPEHGIEEVHLQVNENKSGRNASLKGMWFPLLNYPSQAPFHPHTYLPDIATIPPYHLDPPPMPKTQRNTTKMSSSTTLAAPLRTENPTFDFLKSYYGLRLDNLPAQCEKFLSDAKIREMIDAPYVQTDASMERAAERLTKFLDLCNEYLTWKHWRQESSPAWEVICRTVPRRLDVEVDLHTVIGFTHTLMYIRYKHWAPRRWAERPCSTLVCSIDVVFFNVILWSFDNPGELTAPRSWRRRYHIIEAMISMTRDVCVQLEKAGEGPEENVYLPTIIFPDFDITNDRTIDVASRVMQELLKSTPPDDGVIFGPAIIGGWREPENADLEYVRDLVRDSTTRLNQRCTK</sequence>
<evidence type="ECO:0000313" key="2">
    <source>
        <dbReference type="Proteomes" id="UP000777438"/>
    </source>
</evidence>
<organism evidence="1 2">
    <name type="scientific">Thelonectria olida</name>
    <dbReference type="NCBI Taxonomy" id="1576542"/>
    <lineage>
        <taxon>Eukaryota</taxon>
        <taxon>Fungi</taxon>
        <taxon>Dikarya</taxon>
        <taxon>Ascomycota</taxon>
        <taxon>Pezizomycotina</taxon>
        <taxon>Sordariomycetes</taxon>
        <taxon>Hypocreomycetidae</taxon>
        <taxon>Hypocreales</taxon>
        <taxon>Nectriaceae</taxon>
        <taxon>Thelonectria</taxon>
    </lineage>
</organism>
<protein>
    <submittedName>
        <fullName evidence="1">Uncharacterized protein</fullName>
    </submittedName>
</protein>
<accession>A0A9P9AVP5</accession>
<gene>
    <name evidence="1" type="ORF">B0T10DRAFT_257324</name>
</gene>
<dbReference type="EMBL" id="JAGPYM010000005">
    <property type="protein sequence ID" value="KAH6894574.1"/>
    <property type="molecule type" value="Genomic_DNA"/>
</dbReference>